<keyword evidence="1 4" id="KW-0418">Kinase</keyword>
<dbReference type="EMBL" id="CYKH01001899">
    <property type="protein sequence ID" value="CUG91213.1"/>
    <property type="molecule type" value="Genomic_DNA"/>
</dbReference>
<dbReference type="Gene3D" id="3.30.800.10">
    <property type="entry name" value="Phosphatidylinositol Phosphate Kinase II Beta"/>
    <property type="match status" value="1"/>
</dbReference>
<evidence type="ECO:0000259" key="3">
    <source>
        <dbReference type="PROSITE" id="PS51455"/>
    </source>
</evidence>
<dbReference type="OrthoDB" id="20783at2759"/>
<dbReference type="Gene3D" id="3.30.810.10">
    <property type="entry name" value="2-Layer Sandwich"/>
    <property type="match status" value="1"/>
</dbReference>
<accession>A0A0S4JRR3</accession>
<evidence type="ECO:0000256" key="1">
    <source>
        <dbReference type="PROSITE-ProRule" id="PRU00781"/>
    </source>
</evidence>
<dbReference type="GO" id="GO:0005524">
    <property type="term" value="F:ATP binding"/>
    <property type="evidence" value="ECO:0007669"/>
    <property type="project" value="UniProtKB-UniRule"/>
</dbReference>
<organism evidence="4 5">
    <name type="scientific">Bodo saltans</name>
    <name type="common">Flagellated protozoan</name>
    <dbReference type="NCBI Taxonomy" id="75058"/>
    <lineage>
        <taxon>Eukaryota</taxon>
        <taxon>Discoba</taxon>
        <taxon>Euglenozoa</taxon>
        <taxon>Kinetoplastea</taxon>
        <taxon>Metakinetoplastina</taxon>
        <taxon>Eubodonida</taxon>
        <taxon>Bodonidae</taxon>
        <taxon>Bodo</taxon>
    </lineage>
</organism>
<feature type="region of interest" description="Disordered" evidence="2">
    <location>
        <begin position="231"/>
        <end position="256"/>
    </location>
</feature>
<dbReference type="InterPro" id="IPR027484">
    <property type="entry name" value="PInositol-4-P-5-kinase_N"/>
</dbReference>
<dbReference type="InterPro" id="IPR023610">
    <property type="entry name" value="PInositol-4/5-P-5/4-kinase"/>
</dbReference>
<dbReference type="VEuPathDB" id="TriTrypDB:BSAL_30765"/>
<dbReference type="GO" id="GO:0016308">
    <property type="term" value="F:1-phosphatidylinositol-4-phosphate 5-kinase activity"/>
    <property type="evidence" value="ECO:0007669"/>
    <property type="project" value="TreeGrafter"/>
</dbReference>
<dbReference type="InterPro" id="IPR027483">
    <property type="entry name" value="PInositol-4-P-4/5-kinase_C_sf"/>
</dbReference>
<dbReference type="OMA" id="HEKWDIK"/>
<dbReference type="Proteomes" id="UP000051952">
    <property type="component" value="Unassembled WGS sequence"/>
</dbReference>
<dbReference type="PANTHER" id="PTHR23086">
    <property type="entry name" value="PHOSPHATIDYLINOSITOL-4-PHOSPHATE 5-KINASE"/>
    <property type="match status" value="1"/>
</dbReference>
<evidence type="ECO:0000313" key="4">
    <source>
        <dbReference type="EMBL" id="CUG91213.1"/>
    </source>
</evidence>
<dbReference type="PANTHER" id="PTHR23086:SF144">
    <property type="entry name" value="5-KINASE, PUTATIVE-RELATED"/>
    <property type="match status" value="1"/>
</dbReference>
<dbReference type="AlphaFoldDB" id="A0A0S4JRR3"/>
<keyword evidence="1" id="KW-0808">Transferase</keyword>
<name>A0A0S4JRR3_BODSA</name>
<evidence type="ECO:0000256" key="2">
    <source>
        <dbReference type="SAM" id="MobiDB-lite"/>
    </source>
</evidence>
<keyword evidence="5" id="KW-1185">Reference proteome</keyword>
<gene>
    <name evidence="4" type="ORF">BSAL_30765</name>
</gene>
<dbReference type="Pfam" id="PF01504">
    <property type="entry name" value="PIP5K"/>
    <property type="match status" value="1"/>
</dbReference>
<proteinExistence type="predicted"/>
<feature type="compositionally biased region" description="Basic and acidic residues" evidence="2">
    <location>
        <begin position="34"/>
        <end position="43"/>
    </location>
</feature>
<dbReference type="CDD" id="cd00139">
    <property type="entry name" value="PIPKc"/>
    <property type="match status" value="1"/>
</dbReference>
<dbReference type="InterPro" id="IPR002498">
    <property type="entry name" value="PInositol-4-P-4/5-kinase_core"/>
</dbReference>
<dbReference type="GO" id="GO:0005886">
    <property type="term" value="C:plasma membrane"/>
    <property type="evidence" value="ECO:0007669"/>
    <property type="project" value="TreeGrafter"/>
</dbReference>
<dbReference type="SMART" id="SM00330">
    <property type="entry name" value="PIPKc"/>
    <property type="match status" value="1"/>
</dbReference>
<keyword evidence="1" id="KW-0067">ATP-binding</keyword>
<sequence>MGVFQSVGGAATSGRGFTGHQVAEALKVAAQGQSERHQERVRADGGGNAGAHGHRRTRSTVVQSLGDLTDESFTDTAEYRSVLKGDGNESVELVVTEYAPEVFRYLRQLEGVLETQFSKEWDIPEERLKLELGEGRSMAMFLKSRSMEFMCKTISDVEVNVLLGILKHYATHLSSNRHSLLMRFLMLLKVQVKDEIGYILCFADIFAGCNLLNERWDIKGRRPKPGKYRQFPAWAEEQSRRNTSINDPAPTHNRRASYDPTALQQQGSVGPIPHLGGDKLLTRKDKDLTRLFWLEEEHREELLDQLTQDFQFLRGCGLMDYSVLIGVRYDQGSGPSANVPARSMRMTYALGEEGQRDIKEIRSICREGSPEISFRFDPNVITHNSKYHYGVTSMQGHETYYIGIIDMLTTYNWKKKTANFCKTFLWTPATLSTIPPKAYEQRIDKYSHRIFASAESAAKADEHD</sequence>
<protein>
    <submittedName>
        <fullName evidence="4">Phosphatidylinositol-4-phosphate 5-kinase, putative</fullName>
    </submittedName>
</protein>
<reference evidence="5" key="1">
    <citation type="submission" date="2015-09" db="EMBL/GenBank/DDBJ databases">
        <authorList>
            <consortium name="Pathogen Informatics"/>
        </authorList>
    </citation>
    <scope>NUCLEOTIDE SEQUENCE [LARGE SCALE GENOMIC DNA]</scope>
    <source>
        <strain evidence="5">Lake Konstanz</strain>
    </source>
</reference>
<feature type="domain" description="PIPK" evidence="3">
    <location>
        <begin position="33"/>
        <end position="451"/>
    </location>
</feature>
<evidence type="ECO:0000313" key="5">
    <source>
        <dbReference type="Proteomes" id="UP000051952"/>
    </source>
</evidence>
<feature type="region of interest" description="Disordered" evidence="2">
    <location>
        <begin position="29"/>
        <end position="59"/>
    </location>
</feature>
<dbReference type="PROSITE" id="PS51455">
    <property type="entry name" value="PIPK"/>
    <property type="match status" value="1"/>
</dbReference>
<dbReference type="SUPFAM" id="SSF56104">
    <property type="entry name" value="SAICAR synthase-like"/>
    <property type="match status" value="1"/>
</dbReference>
<dbReference type="GO" id="GO:0046854">
    <property type="term" value="P:phosphatidylinositol phosphate biosynthetic process"/>
    <property type="evidence" value="ECO:0007669"/>
    <property type="project" value="TreeGrafter"/>
</dbReference>
<keyword evidence="1" id="KW-0547">Nucleotide-binding</keyword>